<dbReference type="GO" id="GO:0020037">
    <property type="term" value="F:heme binding"/>
    <property type="evidence" value="ECO:0007669"/>
    <property type="project" value="InterPro"/>
</dbReference>
<dbReference type="KEGG" id="kmn:HW532_14265"/>
<dbReference type="AlphaFoldDB" id="A0A7S8C5H5"/>
<dbReference type="CDD" id="cd00454">
    <property type="entry name" value="TrHb1_N"/>
    <property type="match status" value="1"/>
</dbReference>
<dbReference type="SUPFAM" id="SSF46458">
    <property type="entry name" value="Globin-like"/>
    <property type="match status" value="1"/>
</dbReference>
<dbReference type="Proteomes" id="UP000593594">
    <property type="component" value="Chromosome"/>
</dbReference>
<evidence type="ECO:0000256" key="2">
    <source>
        <dbReference type="ARBA" id="ARBA00022448"/>
    </source>
</evidence>
<dbReference type="InterPro" id="IPR019795">
    <property type="entry name" value="Globin_bac-like_CS"/>
</dbReference>
<evidence type="ECO:0000256" key="4">
    <source>
        <dbReference type="ARBA" id="ARBA00022723"/>
    </source>
</evidence>
<organism evidence="7 8">
    <name type="scientific">Kaustia mangrovi</name>
    <dbReference type="NCBI Taxonomy" id="2593653"/>
    <lineage>
        <taxon>Bacteria</taxon>
        <taxon>Pseudomonadati</taxon>
        <taxon>Pseudomonadota</taxon>
        <taxon>Alphaproteobacteria</taxon>
        <taxon>Hyphomicrobiales</taxon>
        <taxon>Parvibaculaceae</taxon>
        <taxon>Kaustia</taxon>
    </lineage>
</organism>
<dbReference type="GO" id="GO:0015671">
    <property type="term" value="P:oxygen transport"/>
    <property type="evidence" value="ECO:0007669"/>
    <property type="project" value="InterPro"/>
</dbReference>
<keyword evidence="8" id="KW-1185">Reference proteome</keyword>
<dbReference type="InterPro" id="IPR012292">
    <property type="entry name" value="Globin/Proto"/>
</dbReference>
<dbReference type="InterPro" id="IPR009050">
    <property type="entry name" value="Globin-like_sf"/>
</dbReference>
<dbReference type="InterPro" id="IPR001486">
    <property type="entry name" value="Hemoglobin_trunc"/>
</dbReference>
<dbReference type="Gene3D" id="1.10.490.10">
    <property type="entry name" value="Globins"/>
    <property type="match status" value="1"/>
</dbReference>
<name>A0A7S8C5H5_9HYPH</name>
<comment type="cofactor">
    <cofactor evidence="1">
        <name>heme</name>
        <dbReference type="ChEBI" id="CHEBI:30413"/>
    </cofactor>
</comment>
<evidence type="ECO:0000313" key="8">
    <source>
        <dbReference type="Proteomes" id="UP000593594"/>
    </source>
</evidence>
<sequence>MTTTIAEQLSTVSLYERLGASAGIRRIVDGMVDAHLENPVIRARFQPYLNDPERVEEIKRHICAFFEMRAGGPGPYRGRCMVEAHRGMNIAEAEYVAAVDDILGTMRALGHREEERAEVLAMLYGLKDEIIRV</sequence>
<keyword evidence="4 6" id="KW-0479">Metal-binding</keyword>
<evidence type="ECO:0000256" key="5">
    <source>
        <dbReference type="ARBA" id="ARBA00023004"/>
    </source>
</evidence>
<keyword evidence="2" id="KW-0813">Transport</keyword>
<feature type="binding site" description="distal binding residue" evidence="6">
    <location>
        <position position="85"/>
    </location>
    <ligand>
        <name>heme</name>
        <dbReference type="ChEBI" id="CHEBI:30413"/>
    </ligand>
    <ligandPart>
        <name>Fe</name>
        <dbReference type="ChEBI" id="CHEBI:18248"/>
    </ligandPart>
</feature>
<protein>
    <submittedName>
        <fullName evidence="7">Group 1 truncated hemoglobin</fullName>
    </submittedName>
</protein>
<evidence type="ECO:0000256" key="6">
    <source>
        <dbReference type="PIRSR" id="PIRSR601486-1"/>
    </source>
</evidence>
<dbReference type="GO" id="GO:0046872">
    <property type="term" value="F:metal ion binding"/>
    <property type="evidence" value="ECO:0007669"/>
    <property type="project" value="UniProtKB-KW"/>
</dbReference>
<dbReference type="Pfam" id="PF01152">
    <property type="entry name" value="Bac_globin"/>
    <property type="match status" value="1"/>
</dbReference>
<dbReference type="PROSITE" id="PS01213">
    <property type="entry name" value="GLOBIN_FAM_2"/>
    <property type="match status" value="1"/>
</dbReference>
<keyword evidence="3 6" id="KW-0349">Heme</keyword>
<dbReference type="RefSeq" id="WP_213161112.1">
    <property type="nucleotide sequence ID" value="NZ_CP058214.1"/>
</dbReference>
<feature type="binding site" description="distal binding residue" evidence="6">
    <location>
        <position position="61"/>
    </location>
    <ligand>
        <name>heme</name>
        <dbReference type="ChEBI" id="CHEBI:30413"/>
    </ligand>
    <ligandPart>
        <name>Fe</name>
        <dbReference type="ChEBI" id="CHEBI:18248"/>
    </ligandPart>
</feature>
<reference evidence="7 8" key="1">
    <citation type="submission" date="2020-06" db="EMBL/GenBank/DDBJ databases">
        <title>Genome sequence of 2 isolates from Red Sea Mangroves.</title>
        <authorList>
            <person name="Sefrji F."/>
            <person name="Michoud G."/>
            <person name="Merlino G."/>
            <person name="Daffonchio D."/>
        </authorList>
    </citation>
    <scope>NUCLEOTIDE SEQUENCE [LARGE SCALE GENOMIC DNA]</scope>
    <source>
        <strain evidence="7 8">R1DC25</strain>
    </source>
</reference>
<evidence type="ECO:0000313" key="7">
    <source>
        <dbReference type="EMBL" id="QPC43748.1"/>
    </source>
</evidence>
<evidence type="ECO:0000256" key="3">
    <source>
        <dbReference type="ARBA" id="ARBA00022617"/>
    </source>
</evidence>
<dbReference type="GO" id="GO:0019825">
    <property type="term" value="F:oxygen binding"/>
    <property type="evidence" value="ECO:0007669"/>
    <property type="project" value="InterPro"/>
</dbReference>
<accession>A0A7S8C5H5</accession>
<evidence type="ECO:0000256" key="1">
    <source>
        <dbReference type="ARBA" id="ARBA00001971"/>
    </source>
</evidence>
<gene>
    <name evidence="7" type="ORF">HW532_14265</name>
</gene>
<proteinExistence type="predicted"/>
<dbReference type="EMBL" id="CP058214">
    <property type="protein sequence ID" value="QPC43748.1"/>
    <property type="molecule type" value="Genomic_DNA"/>
</dbReference>
<keyword evidence="5 6" id="KW-0408">Iron</keyword>